<name>A0A2S6GAY8_9PSEU</name>
<evidence type="ECO:0000256" key="5">
    <source>
        <dbReference type="SAM" id="MobiDB-lite"/>
    </source>
</evidence>
<comment type="similarity">
    <text evidence="2">Belongs to the alpha-IPM synthase/homocitrate synthase family. LeuA type 2 subfamily.</text>
</comment>
<dbReference type="PROSITE" id="PS00816">
    <property type="entry name" value="AIPM_HOMOCIT_SYNTH_2"/>
    <property type="match status" value="1"/>
</dbReference>
<evidence type="ECO:0000256" key="2">
    <source>
        <dbReference type="ARBA" id="ARBA00009767"/>
    </source>
</evidence>
<sequence>MTTTEPPATARPAGNSEPPGNRLPYGARHRSAAAQRASSMPAHKYRQYRPLGLPDRQWPDRVATRAPLWCSVDLRDGNQALLDPMTMASRQELFRLLVRLGFKEIEVGMPVSCRADHDFVRWLARSGEVPDDVTPQVLVPMRPDLIAETVRALRGLPRAIMQVFHPTSTVQRRVVFRATRAEVKRLALNGAELSMRLRDGLPGTRLSLQYGPESFTQTEPEFALEVCNAVLDLWRPTADDDVRINLPATVEAFPAHEFADRIEWMHRNLVFRDRILLGLHPHNDRGCGVAAAEAALLAGADRVEGTLFGNGERSGNVCLVTLAMNLFSQGIDPRLELGGLDDIRRVAERCTRIPVACRHPWAGELVYTSLAGSHQDAIAKGLRDRDESGSPLWEVPYLPIDPHDIGRDYQALVRISNQSGKGGLAYLMRTEHGLELPRGVQVELAEAVGREMDDRGGELDPAALWRMFARHFLPPVDQRWMGLDPEEVLTRLAERTGVRVQVLDVIEQPSATPASACATFCQVRAGRRTKWGVGIAGDRAVSRLSAVYSGLHRLGALVG</sequence>
<evidence type="ECO:0000313" key="8">
    <source>
        <dbReference type="Proteomes" id="UP000239203"/>
    </source>
</evidence>
<evidence type="ECO:0000256" key="3">
    <source>
        <dbReference type="ARBA" id="ARBA00012973"/>
    </source>
</evidence>
<comment type="caution">
    <text evidence="7">The sequence shown here is derived from an EMBL/GenBank/DDBJ whole genome shotgun (WGS) entry which is preliminary data.</text>
</comment>
<dbReference type="Pfam" id="PF00682">
    <property type="entry name" value="HMGL-like"/>
    <property type="match status" value="1"/>
</dbReference>
<dbReference type="InterPro" id="IPR000891">
    <property type="entry name" value="PYR_CT"/>
</dbReference>
<gene>
    <name evidence="7" type="ORF">CLV40_1531</name>
</gene>
<dbReference type="RefSeq" id="WP_219824216.1">
    <property type="nucleotide sequence ID" value="NZ_CP154825.1"/>
</dbReference>
<dbReference type="SUPFAM" id="SSF89000">
    <property type="entry name" value="post-HMGL domain-like"/>
    <property type="match status" value="1"/>
</dbReference>
<protein>
    <recommendedName>
        <fullName evidence="3">2-isopropylmalate synthase</fullName>
        <ecNumber evidence="3">2.3.3.13</ecNumber>
    </recommendedName>
</protein>
<dbReference type="GO" id="GO:0019752">
    <property type="term" value="P:carboxylic acid metabolic process"/>
    <property type="evidence" value="ECO:0007669"/>
    <property type="project" value="InterPro"/>
</dbReference>
<evidence type="ECO:0000256" key="4">
    <source>
        <dbReference type="ARBA" id="ARBA00022679"/>
    </source>
</evidence>
<keyword evidence="8" id="KW-1185">Reference proteome</keyword>
<dbReference type="Gene3D" id="3.20.20.70">
    <property type="entry name" value="Aldolase class I"/>
    <property type="match status" value="1"/>
</dbReference>
<keyword evidence="4" id="KW-0808">Transferase</keyword>
<dbReference type="SUPFAM" id="SSF51569">
    <property type="entry name" value="Aldolase"/>
    <property type="match status" value="1"/>
</dbReference>
<dbReference type="Pfam" id="PF22615">
    <property type="entry name" value="IPMS_D2"/>
    <property type="match status" value="1"/>
</dbReference>
<dbReference type="PROSITE" id="PS50991">
    <property type="entry name" value="PYR_CT"/>
    <property type="match status" value="1"/>
</dbReference>
<organism evidence="7 8">
    <name type="scientific">Actinokineospora auranticolor</name>
    <dbReference type="NCBI Taxonomy" id="155976"/>
    <lineage>
        <taxon>Bacteria</taxon>
        <taxon>Bacillati</taxon>
        <taxon>Actinomycetota</taxon>
        <taxon>Actinomycetes</taxon>
        <taxon>Pseudonocardiales</taxon>
        <taxon>Pseudonocardiaceae</taxon>
        <taxon>Actinokineospora</taxon>
    </lineage>
</organism>
<feature type="region of interest" description="Disordered" evidence="5">
    <location>
        <begin position="1"/>
        <end position="46"/>
    </location>
</feature>
<dbReference type="InterPro" id="IPR002034">
    <property type="entry name" value="AIPM/Hcit_synth_CS"/>
</dbReference>
<dbReference type="NCBIfam" id="NF002991">
    <property type="entry name" value="PRK03739.1"/>
    <property type="match status" value="1"/>
</dbReference>
<reference evidence="7 8" key="1">
    <citation type="submission" date="2018-02" db="EMBL/GenBank/DDBJ databases">
        <title>Genomic Encyclopedia of Archaeal and Bacterial Type Strains, Phase II (KMG-II): from individual species to whole genera.</title>
        <authorList>
            <person name="Goeker M."/>
        </authorList>
    </citation>
    <scope>NUCLEOTIDE SEQUENCE [LARGE SCALE GENOMIC DNA]</scope>
    <source>
        <strain evidence="7 8">YU 961-1</strain>
    </source>
</reference>
<proteinExistence type="inferred from homology"/>
<feature type="compositionally biased region" description="Low complexity" evidence="5">
    <location>
        <begin position="1"/>
        <end position="13"/>
    </location>
</feature>
<dbReference type="EC" id="2.3.3.13" evidence="3"/>
<dbReference type="Gene3D" id="1.10.1220.20">
    <property type="match status" value="1"/>
</dbReference>
<dbReference type="PANTHER" id="PTHR46911:SF1">
    <property type="entry name" value="2-ISOPROPYLMALATE SYNTHASE"/>
    <property type="match status" value="1"/>
</dbReference>
<dbReference type="GO" id="GO:0003852">
    <property type="term" value="F:2-isopropylmalate synthase activity"/>
    <property type="evidence" value="ECO:0007669"/>
    <property type="project" value="UniProtKB-EC"/>
</dbReference>
<dbReference type="PANTHER" id="PTHR46911">
    <property type="match status" value="1"/>
</dbReference>
<evidence type="ECO:0000313" key="7">
    <source>
        <dbReference type="EMBL" id="PPK60436.1"/>
    </source>
</evidence>
<accession>A0A2S6GAY8</accession>
<dbReference type="InterPro" id="IPR054692">
    <property type="entry name" value="LeuA-like_post-cat"/>
</dbReference>
<dbReference type="AlphaFoldDB" id="A0A2S6GAY8"/>
<dbReference type="EMBL" id="PTIX01000053">
    <property type="protein sequence ID" value="PPK60436.1"/>
    <property type="molecule type" value="Genomic_DNA"/>
</dbReference>
<comment type="catalytic activity">
    <reaction evidence="1">
        <text>3-methyl-2-oxobutanoate + acetyl-CoA + H2O = (2S)-2-isopropylmalate + CoA + H(+)</text>
        <dbReference type="Rhea" id="RHEA:21524"/>
        <dbReference type="ChEBI" id="CHEBI:1178"/>
        <dbReference type="ChEBI" id="CHEBI:11851"/>
        <dbReference type="ChEBI" id="CHEBI:15377"/>
        <dbReference type="ChEBI" id="CHEBI:15378"/>
        <dbReference type="ChEBI" id="CHEBI:57287"/>
        <dbReference type="ChEBI" id="CHEBI:57288"/>
        <dbReference type="EC" id="2.3.3.13"/>
    </reaction>
</comment>
<evidence type="ECO:0000256" key="1">
    <source>
        <dbReference type="ARBA" id="ARBA00000064"/>
    </source>
</evidence>
<evidence type="ECO:0000259" key="6">
    <source>
        <dbReference type="PROSITE" id="PS50991"/>
    </source>
</evidence>
<feature type="domain" description="Pyruvate carboxyltransferase" evidence="6">
    <location>
        <begin position="67"/>
        <end position="341"/>
    </location>
</feature>
<dbReference type="InterPro" id="IPR013785">
    <property type="entry name" value="Aldolase_TIM"/>
</dbReference>
<dbReference type="Proteomes" id="UP000239203">
    <property type="component" value="Unassembled WGS sequence"/>
</dbReference>